<reference evidence="3" key="1">
    <citation type="journal article" date="2022" name="New Phytol.">
        <title>Evolutionary transition to the ectomycorrhizal habit in the genomes of a hyperdiverse lineage of mushroom-forming fungi.</title>
        <authorList>
            <person name="Looney B."/>
            <person name="Miyauchi S."/>
            <person name="Morin E."/>
            <person name="Drula E."/>
            <person name="Courty P.E."/>
            <person name="Kohler A."/>
            <person name="Kuo A."/>
            <person name="LaButti K."/>
            <person name="Pangilinan J."/>
            <person name="Lipzen A."/>
            <person name="Riley R."/>
            <person name="Andreopoulos W."/>
            <person name="He G."/>
            <person name="Johnson J."/>
            <person name="Nolan M."/>
            <person name="Tritt A."/>
            <person name="Barry K.W."/>
            <person name="Grigoriev I.V."/>
            <person name="Nagy L.G."/>
            <person name="Hibbett D."/>
            <person name="Henrissat B."/>
            <person name="Matheny P.B."/>
            <person name="Labbe J."/>
            <person name="Martin F.M."/>
        </authorList>
    </citation>
    <scope>NUCLEOTIDE SEQUENCE</scope>
    <source>
        <strain evidence="3">BPL690</strain>
    </source>
</reference>
<keyword evidence="4" id="KW-1185">Reference proteome</keyword>
<evidence type="ECO:0000259" key="2">
    <source>
        <dbReference type="SMART" id="SM00256"/>
    </source>
</evidence>
<feature type="region of interest" description="Disordered" evidence="1">
    <location>
        <begin position="475"/>
        <end position="499"/>
    </location>
</feature>
<dbReference type="Proteomes" id="UP001203297">
    <property type="component" value="Unassembled WGS sequence"/>
</dbReference>
<name>A0AAD4M0K8_9AGAM</name>
<feature type="compositionally biased region" description="Low complexity" evidence="1">
    <location>
        <begin position="276"/>
        <end position="287"/>
    </location>
</feature>
<dbReference type="CDD" id="cd09917">
    <property type="entry name" value="F-box_SF"/>
    <property type="match status" value="1"/>
</dbReference>
<evidence type="ECO:0000256" key="1">
    <source>
        <dbReference type="SAM" id="MobiDB-lite"/>
    </source>
</evidence>
<dbReference type="EMBL" id="WTXG01000055">
    <property type="protein sequence ID" value="KAI0295663.1"/>
    <property type="molecule type" value="Genomic_DNA"/>
</dbReference>
<proteinExistence type="predicted"/>
<dbReference type="SMART" id="SM00256">
    <property type="entry name" value="FBOX"/>
    <property type="match status" value="1"/>
</dbReference>
<dbReference type="InterPro" id="IPR001810">
    <property type="entry name" value="F-box_dom"/>
</dbReference>
<protein>
    <recommendedName>
        <fullName evidence="2">F-box domain-containing protein</fullName>
    </recommendedName>
</protein>
<evidence type="ECO:0000313" key="4">
    <source>
        <dbReference type="Proteomes" id="UP001203297"/>
    </source>
</evidence>
<evidence type="ECO:0000313" key="3">
    <source>
        <dbReference type="EMBL" id="KAI0295663.1"/>
    </source>
</evidence>
<feature type="region of interest" description="Disordered" evidence="1">
    <location>
        <begin position="269"/>
        <end position="301"/>
    </location>
</feature>
<gene>
    <name evidence="3" type="ORF">B0F90DRAFT_1927449</name>
</gene>
<dbReference type="AlphaFoldDB" id="A0AAD4M0K8"/>
<organism evidence="3 4">
    <name type="scientific">Multifurca ochricompacta</name>
    <dbReference type="NCBI Taxonomy" id="376703"/>
    <lineage>
        <taxon>Eukaryota</taxon>
        <taxon>Fungi</taxon>
        <taxon>Dikarya</taxon>
        <taxon>Basidiomycota</taxon>
        <taxon>Agaricomycotina</taxon>
        <taxon>Agaricomycetes</taxon>
        <taxon>Russulales</taxon>
        <taxon>Russulaceae</taxon>
        <taxon>Multifurca</taxon>
    </lineage>
</organism>
<dbReference type="Pfam" id="PF12937">
    <property type="entry name" value="F-box-like"/>
    <property type="match status" value="1"/>
</dbReference>
<accession>A0AAD4M0K8</accession>
<feature type="domain" description="F-box" evidence="2">
    <location>
        <begin position="95"/>
        <end position="135"/>
    </location>
</feature>
<dbReference type="InterPro" id="IPR036047">
    <property type="entry name" value="F-box-like_dom_sf"/>
</dbReference>
<dbReference type="SUPFAM" id="SSF81383">
    <property type="entry name" value="F-box domain"/>
    <property type="match status" value="1"/>
</dbReference>
<sequence>MTSLCFTVPASVVVDPGNRASGPPAEGSHYAATFASGVTCLPLSVSIDSILRARPQIEFVIAKLIAPPCTSCLEDHQQDPVLDYGSFDLSSSEKFTHEIVVRILGSLNVKELLACRSTSRRLRDIISNSMVLQYHIRLAASGMRDGPSSEVSTRERMAALEKYNEAWRELAWSSYDTIDIPASGMPQISDGFVVSFSDDRKSLTVRQLPSKLRRLGGRTWTLEFGFIIVGFAIDASQDLLVLVPISDTRGPSQWCEPRILIRALSDGQSHPLAMPSGSSSGSDSKGSAIELQDSDGDRGNIQPSMECDTTRIHGDYLGTIVHGGPMNFLSIWNWKTGRQEWSMPIDKGISQWCFLDDSRIVFPKNVTYARYNRHRRLHVCRFRGASDTGADDERIFALPDQRHPCRSSMGARLLSEPKTAPDDTASWNENLLYNSKSTLFYPSDEDDLLTVELWAYDNGSGWEVSDLHVPARVLRSPPPLEGEGEGEGEGVFKRDDGEPDASAIVPWKVWGRGITQSHPLDHPRDMSPLGPLSHGLRRIAWDCGMKSRYRGVRGSRARAEAAKLKTVSVYDLHPGRVGLAIRHGGAQSQAQSRSQHVLSSEVLLPQEIQDADSVGLKFAMCGDALVVLELCEYETNRLHLLTF</sequence>
<comment type="caution">
    <text evidence="3">The sequence shown here is derived from an EMBL/GenBank/DDBJ whole genome shotgun (WGS) entry which is preliminary data.</text>
</comment>